<evidence type="ECO:0000313" key="3">
    <source>
        <dbReference type="Proteomes" id="UP001642483"/>
    </source>
</evidence>
<accession>A0ABP0FVN5</accession>
<gene>
    <name evidence="2" type="ORF">CVLEPA_LOCUS14721</name>
</gene>
<feature type="compositionally biased region" description="Basic and acidic residues" evidence="1">
    <location>
        <begin position="101"/>
        <end position="113"/>
    </location>
</feature>
<reference evidence="2 3" key="1">
    <citation type="submission" date="2024-02" db="EMBL/GenBank/DDBJ databases">
        <authorList>
            <person name="Daric V."/>
            <person name="Darras S."/>
        </authorList>
    </citation>
    <scope>NUCLEOTIDE SEQUENCE [LARGE SCALE GENOMIC DNA]</scope>
</reference>
<comment type="caution">
    <text evidence="2">The sequence shown here is derived from an EMBL/GenBank/DDBJ whole genome shotgun (WGS) entry which is preliminary data.</text>
</comment>
<protein>
    <submittedName>
        <fullName evidence="2">Uncharacterized protein</fullName>
    </submittedName>
</protein>
<evidence type="ECO:0000313" key="2">
    <source>
        <dbReference type="EMBL" id="CAK8683676.1"/>
    </source>
</evidence>
<dbReference type="Proteomes" id="UP001642483">
    <property type="component" value="Unassembled WGS sequence"/>
</dbReference>
<feature type="region of interest" description="Disordered" evidence="1">
    <location>
        <begin position="42"/>
        <end position="113"/>
    </location>
</feature>
<sequence length="113" mass="12549">MASQLSGWDKAKKKRKEAAEQEKLLAKIPKLSSYFGMRAASSQLPASDAIANSSAPEDQAKQDEPDEEREDKERESSAERAEVKGDAITGANAGGYHQRFRQLEDRRIQNKNA</sequence>
<dbReference type="EMBL" id="CAWYQH010000097">
    <property type="protein sequence ID" value="CAK8683676.1"/>
    <property type="molecule type" value="Genomic_DNA"/>
</dbReference>
<name>A0ABP0FVN5_CLALP</name>
<feature type="compositionally biased region" description="Basic and acidic residues" evidence="1">
    <location>
        <begin position="71"/>
        <end position="85"/>
    </location>
</feature>
<feature type="region of interest" description="Disordered" evidence="1">
    <location>
        <begin position="1"/>
        <end position="20"/>
    </location>
</feature>
<proteinExistence type="predicted"/>
<evidence type="ECO:0000256" key="1">
    <source>
        <dbReference type="SAM" id="MobiDB-lite"/>
    </source>
</evidence>
<feature type="compositionally biased region" description="Polar residues" evidence="1">
    <location>
        <begin position="42"/>
        <end position="56"/>
    </location>
</feature>
<keyword evidence="3" id="KW-1185">Reference proteome</keyword>
<organism evidence="2 3">
    <name type="scientific">Clavelina lepadiformis</name>
    <name type="common">Light-bulb sea squirt</name>
    <name type="synonym">Ascidia lepadiformis</name>
    <dbReference type="NCBI Taxonomy" id="159417"/>
    <lineage>
        <taxon>Eukaryota</taxon>
        <taxon>Metazoa</taxon>
        <taxon>Chordata</taxon>
        <taxon>Tunicata</taxon>
        <taxon>Ascidiacea</taxon>
        <taxon>Aplousobranchia</taxon>
        <taxon>Clavelinidae</taxon>
        <taxon>Clavelina</taxon>
    </lineage>
</organism>